<dbReference type="Proteomes" id="UP000010119">
    <property type="component" value="Unassembled WGS sequence"/>
</dbReference>
<dbReference type="STRING" id="525367.HMPREF0556_11481"/>
<dbReference type="Gene3D" id="3.40.30.30">
    <property type="entry name" value="Hypothetical protein sa0798"/>
    <property type="match status" value="1"/>
</dbReference>
<sequence length="117" mass="13320">MDRKVGNKMTEAVTIYVYGSSIPCASCVGAPSSKETEEWLRAAIRRKFPEQSFRVTYVDIFDPPNQQETRQLAEKIVEEDYIYPVIVVDNEVVAEGNPRLKDIYAIMLDRGYIAQPS</sequence>
<comment type="caution">
    <text evidence="1">The sequence shown here is derived from an EMBL/GenBank/DDBJ whole genome shotgun (WGS) entry which is preliminary data.</text>
</comment>
<dbReference type="EMBL" id="ACCR02000004">
    <property type="protein sequence ID" value="EFI83893.1"/>
    <property type="molecule type" value="Genomic_DNA"/>
</dbReference>
<dbReference type="InterPro" id="IPR009190">
    <property type="entry name" value="DUF1462"/>
</dbReference>
<accession>D7UYA6</accession>
<reference evidence="1" key="1">
    <citation type="submission" date="2010-06" db="EMBL/GenBank/DDBJ databases">
        <authorList>
            <person name="Muzny D."/>
            <person name="Qin X."/>
            <person name="Buhay C."/>
            <person name="Dugan-Rocha S."/>
            <person name="Ding Y."/>
            <person name="Chen G."/>
            <person name="Hawes A."/>
            <person name="Holder M."/>
            <person name="Jhangiani S."/>
            <person name="Johnson A."/>
            <person name="Khan Z."/>
            <person name="Li Z."/>
            <person name="Liu W."/>
            <person name="Liu X."/>
            <person name="Perez L."/>
            <person name="Shen H."/>
            <person name="Wang Q."/>
            <person name="Watt J."/>
            <person name="Xi L."/>
            <person name="Xin Y."/>
            <person name="Zhou J."/>
            <person name="Deng J."/>
            <person name="Jiang H."/>
            <person name="Liu Y."/>
            <person name="Qu J."/>
            <person name="Song X.-Z."/>
            <person name="Zhang L."/>
            <person name="Villasana D."/>
            <person name="Johnson A."/>
            <person name="Liu J."/>
            <person name="Liyanage D."/>
            <person name="Lorensuhewa L."/>
            <person name="Robinson T."/>
            <person name="Song A."/>
            <person name="Song B.-B."/>
            <person name="Dinh H."/>
            <person name="Thornton R."/>
            <person name="Coyle M."/>
            <person name="Francisco L."/>
            <person name="Jackson L."/>
            <person name="Javaid M."/>
            <person name="Korchina V."/>
            <person name="Kovar C."/>
            <person name="Mata R."/>
            <person name="Mathew T."/>
            <person name="Ngo R."/>
            <person name="Nguyen L."/>
            <person name="Nguyen N."/>
            <person name="Okwuonu G."/>
            <person name="Ongeri F."/>
            <person name="Pham C."/>
            <person name="Simmons D."/>
            <person name="Wilczek-Boney K."/>
            <person name="Hale W."/>
            <person name="Jakkamsetti A."/>
            <person name="Pham P."/>
            <person name="Ruth R."/>
            <person name="San Lucas F."/>
            <person name="Warren J."/>
            <person name="Zhang J."/>
            <person name="Zhao Z."/>
            <person name="Zhou C."/>
            <person name="Zhu D."/>
            <person name="Lee S."/>
            <person name="Bess C."/>
            <person name="Blankenburg K."/>
            <person name="Forbes L."/>
            <person name="Fu Q."/>
            <person name="Gubbala S."/>
            <person name="Hirani K."/>
            <person name="Jayaseelan J.C."/>
            <person name="Lara F."/>
            <person name="Munidasa M."/>
            <person name="Palculict T."/>
            <person name="Patil S."/>
            <person name="Pu L.-L."/>
            <person name="Saada N."/>
            <person name="Tang L."/>
            <person name="Weissenberger G."/>
            <person name="Zhu Y."/>
            <person name="Hemphill L."/>
            <person name="Shang Y."/>
            <person name="Youmans B."/>
            <person name="Ayvaz T."/>
            <person name="Ross M."/>
            <person name="Santibanez J."/>
            <person name="Aqrawi P."/>
            <person name="Gross S."/>
            <person name="Joshi V."/>
            <person name="Fowler G."/>
            <person name="Nazareth L."/>
            <person name="Reid J."/>
            <person name="Worley K."/>
            <person name="Petrosino J."/>
            <person name="Highlander S."/>
            <person name="Gibbs R."/>
        </authorList>
    </citation>
    <scope>NUCLEOTIDE SEQUENCE [LARGE SCALE GENOMIC DNA]</scope>
    <source>
        <strain evidence="1">DSM 20601</strain>
    </source>
</reference>
<protein>
    <recommendedName>
        <fullName evidence="3">Disulfide oxidoreductase YuzD</fullName>
    </recommendedName>
</protein>
<proteinExistence type="predicted"/>
<dbReference type="InterPro" id="IPR038218">
    <property type="entry name" value="YuzD-like_sp"/>
</dbReference>
<dbReference type="PIRSF" id="PIRSF010603">
    <property type="entry name" value="UCP010603"/>
    <property type="match status" value="1"/>
</dbReference>
<evidence type="ECO:0008006" key="3">
    <source>
        <dbReference type="Google" id="ProtNLM"/>
    </source>
</evidence>
<gene>
    <name evidence="1" type="ORF">HMPREF0556_11481</name>
</gene>
<name>D7UYA6_LISGR</name>
<evidence type="ECO:0000313" key="1">
    <source>
        <dbReference type="EMBL" id="EFI83893.1"/>
    </source>
</evidence>
<dbReference type="Pfam" id="PF07315">
    <property type="entry name" value="DUF1462"/>
    <property type="match status" value="1"/>
</dbReference>
<dbReference type="HOGENOM" id="CLU_151124_0_0_9"/>
<dbReference type="AlphaFoldDB" id="D7UYA6"/>
<dbReference type="eggNOG" id="COG4837">
    <property type="taxonomic scope" value="Bacteria"/>
</dbReference>
<organism evidence="1 2">
    <name type="scientific">Listeria grayi DSM 20601</name>
    <dbReference type="NCBI Taxonomy" id="525367"/>
    <lineage>
        <taxon>Bacteria</taxon>
        <taxon>Bacillati</taxon>
        <taxon>Bacillota</taxon>
        <taxon>Bacilli</taxon>
        <taxon>Bacillales</taxon>
        <taxon>Listeriaceae</taxon>
        <taxon>Listeria</taxon>
    </lineage>
</organism>
<dbReference type="InterPro" id="IPR036249">
    <property type="entry name" value="Thioredoxin-like_sf"/>
</dbReference>
<keyword evidence="2" id="KW-1185">Reference proteome</keyword>
<evidence type="ECO:0000313" key="2">
    <source>
        <dbReference type="Proteomes" id="UP000010119"/>
    </source>
</evidence>
<dbReference type="SUPFAM" id="SSF52833">
    <property type="entry name" value="Thioredoxin-like"/>
    <property type="match status" value="1"/>
</dbReference>